<keyword evidence="6" id="KW-0539">Nucleus</keyword>
<evidence type="ECO:0000256" key="4">
    <source>
        <dbReference type="ARBA" id="ARBA00022771"/>
    </source>
</evidence>
<dbReference type="InParanoid" id="D2A030"/>
<evidence type="ECO:0000256" key="5">
    <source>
        <dbReference type="ARBA" id="ARBA00022833"/>
    </source>
</evidence>
<dbReference type="Proteomes" id="UP000007266">
    <property type="component" value="Linkage group 4"/>
</dbReference>
<dbReference type="GO" id="GO:0008270">
    <property type="term" value="F:zinc ion binding"/>
    <property type="evidence" value="ECO:0007669"/>
    <property type="project" value="UniProtKB-KW"/>
</dbReference>
<feature type="compositionally biased region" description="Basic residues" evidence="8">
    <location>
        <begin position="163"/>
        <end position="182"/>
    </location>
</feature>
<keyword evidence="4 7" id="KW-0863">Zinc-finger</keyword>
<feature type="domain" description="C2H2-type" evidence="9">
    <location>
        <begin position="328"/>
        <end position="356"/>
    </location>
</feature>
<dbReference type="SMART" id="SM00355">
    <property type="entry name" value="ZnF_C2H2"/>
    <property type="match status" value="4"/>
</dbReference>
<dbReference type="GO" id="GO:0006357">
    <property type="term" value="P:regulation of transcription by RNA polymerase II"/>
    <property type="evidence" value="ECO:0000318"/>
    <property type="project" value="GO_Central"/>
</dbReference>
<feature type="domain" description="C2H2-type" evidence="9">
    <location>
        <begin position="300"/>
        <end position="328"/>
    </location>
</feature>
<reference evidence="10 11" key="2">
    <citation type="journal article" date="2010" name="Nucleic Acids Res.">
        <title>BeetleBase in 2010: revisions to provide comprehensive genomic information for Tribolium castaneum.</title>
        <authorList>
            <person name="Kim H.S."/>
            <person name="Murphy T."/>
            <person name="Xia J."/>
            <person name="Caragea D."/>
            <person name="Park Y."/>
            <person name="Beeman R.W."/>
            <person name="Lorenzen M.D."/>
            <person name="Butcher S."/>
            <person name="Manak J.R."/>
            <person name="Brown S.J."/>
        </authorList>
    </citation>
    <scope>GENOME REANNOTATION</scope>
    <source>
        <strain evidence="10 11">Georgia GA2</strain>
    </source>
</reference>
<dbReference type="PROSITE" id="PS50157">
    <property type="entry name" value="ZINC_FINGER_C2H2_2"/>
    <property type="match status" value="3"/>
</dbReference>
<feature type="region of interest" description="Disordered" evidence="8">
    <location>
        <begin position="353"/>
        <end position="378"/>
    </location>
</feature>
<dbReference type="GO" id="GO:0003700">
    <property type="term" value="F:DNA-binding transcription factor activity"/>
    <property type="evidence" value="ECO:0000318"/>
    <property type="project" value="GO_Central"/>
</dbReference>
<dbReference type="GO" id="GO:0000978">
    <property type="term" value="F:RNA polymerase II cis-regulatory region sequence-specific DNA binding"/>
    <property type="evidence" value="ECO:0000318"/>
    <property type="project" value="GO_Central"/>
</dbReference>
<reference evidence="10 11" key="1">
    <citation type="journal article" date="2008" name="Nature">
        <title>The genome of the model beetle and pest Tribolium castaneum.</title>
        <authorList>
            <consortium name="Tribolium Genome Sequencing Consortium"/>
            <person name="Richards S."/>
            <person name="Gibbs R.A."/>
            <person name="Weinstock G.M."/>
            <person name="Brown S.J."/>
            <person name="Denell R."/>
            <person name="Beeman R.W."/>
            <person name="Gibbs R."/>
            <person name="Beeman R.W."/>
            <person name="Brown S.J."/>
            <person name="Bucher G."/>
            <person name="Friedrich M."/>
            <person name="Grimmelikhuijzen C.J."/>
            <person name="Klingler M."/>
            <person name="Lorenzen M."/>
            <person name="Richards S."/>
            <person name="Roth S."/>
            <person name="Schroder R."/>
            <person name="Tautz D."/>
            <person name="Zdobnov E.M."/>
            <person name="Muzny D."/>
            <person name="Gibbs R.A."/>
            <person name="Weinstock G.M."/>
            <person name="Attaway T."/>
            <person name="Bell S."/>
            <person name="Buhay C.J."/>
            <person name="Chandrabose M.N."/>
            <person name="Chavez D."/>
            <person name="Clerk-Blankenburg K.P."/>
            <person name="Cree A."/>
            <person name="Dao M."/>
            <person name="Davis C."/>
            <person name="Chacko J."/>
            <person name="Dinh H."/>
            <person name="Dugan-Rocha S."/>
            <person name="Fowler G."/>
            <person name="Garner T.T."/>
            <person name="Garnes J."/>
            <person name="Gnirke A."/>
            <person name="Hawes A."/>
            <person name="Hernandez J."/>
            <person name="Hines S."/>
            <person name="Holder M."/>
            <person name="Hume J."/>
            <person name="Jhangiani S.N."/>
            <person name="Joshi V."/>
            <person name="Khan Z.M."/>
            <person name="Jackson L."/>
            <person name="Kovar C."/>
            <person name="Kowis A."/>
            <person name="Lee S."/>
            <person name="Lewis L.R."/>
            <person name="Margolis J."/>
            <person name="Morgan M."/>
            <person name="Nazareth L.V."/>
            <person name="Nguyen N."/>
            <person name="Okwuonu G."/>
            <person name="Parker D."/>
            <person name="Richards S."/>
            <person name="Ruiz S.J."/>
            <person name="Santibanez J."/>
            <person name="Savard J."/>
            <person name="Scherer S.E."/>
            <person name="Schneider B."/>
            <person name="Sodergren E."/>
            <person name="Tautz D."/>
            <person name="Vattahil S."/>
            <person name="Villasana D."/>
            <person name="White C.S."/>
            <person name="Wright R."/>
            <person name="Park Y."/>
            <person name="Beeman R.W."/>
            <person name="Lord J."/>
            <person name="Oppert B."/>
            <person name="Lorenzen M."/>
            <person name="Brown S."/>
            <person name="Wang L."/>
            <person name="Savard J."/>
            <person name="Tautz D."/>
            <person name="Richards S."/>
            <person name="Weinstock G."/>
            <person name="Gibbs R.A."/>
            <person name="Liu Y."/>
            <person name="Worley K."/>
            <person name="Weinstock G."/>
            <person name="Elsik C.G."/>
            <person name="Reese J.T."/>
            <person name="Elhaik E."/>
            <person name="Landan G."/>
            <person name="Graur D."/>
            <person name="Arensburger P."/>
            <person name="Atkinson P."/>
            <person name="Beeman R.W."/>
            <person name="Beidler J."/>
            <person name="Brown S.J."/>
            <person name="Demuth J.P."/>
            <person name="Drury D.W."/>
            <person name="Du Y.Z."/>
            <person name="Fujiwara H."/>
            <person name="Lorenzen M."/>
            <person name="Maselli V."/>
            <person name="Osanai M."/>
            <person name="Park Y."/>
            <person name="Robertson H.M."/>
            <person name="Tu Z."/>
            <person name="Wang J.J."/>
            <person name="Wang S."/>
            <person name="Richards S."/>
            <person name="Song H."/>
            <person name="Zhang L."/>
            <person name="Sodergren E."/>
            <person name="Werner D."/>
            <person name="Stanke M."/>
            <person name="Morgenstern B."/>
            <person name="Solovyev V."/>
            <person name="Kosarev P."/>
            <person name="Brown G."/>
            <person name="Chen H.C."/>
            <person name="Ermolaeva O."/>
            <person name="Hlavina W."/>
            <person name="Kapustin Y."/>
            <person name="Kiryutin B."/>
            <person name="Kitts P."/>
            <person name="Maglott D."/>
            <person name="Pruitt K."/>
            <person name="Sapojnikov V."/>
            <person name="Souvorov A."/>
            <person name="Mackey A.J."/>
            <person name="Waterhouse R.M."/>
            <person name="Wyder S."/>
            <person name="Zdobnov E.M."/>
            <person name="Zdobnov E.M."/>
            <person name="Wyder S."/>
            <person name="Kriventseva E.V."/>
            <person name="Kadowaki T."/>
            <person name="Bork P."/>
            <person name="Aranda M."/>
            <person name="Bao R."/>
            <person name="Beermann A."/>
            <person name="Berns N."/>
            <person name="Bolognesi R."/>
            <person name="Bonneton F."/>
            <person name="Bopp D."/>
            <person name="Brown S.J."/>
            <person name="Bucher G."/>
            <person name="Butts T."/>
            <person name="Chaumot A."/>
            <person name="Denell R.E."/>
            <person name="Ferrier D.E."/>
            <person name="Friedrich M."/>
            <person name="Gordon C.M."/>
            <person name="Jindra M."/>
            <person name="Klingler M."/>
            <person name="Lan Q."/>
            <person name="Lattorff H.M."/>
            <person name="Laudet V."/>
            <person name="von Levetsow C."/>
            <person name="Liu Z."/>
            <person name="Lutz R."/>
            <person name="Lynch J.A."/>
            <person name="da Fonseca R.N."/>
            <person name="Posnien N."/>
            <person name="Reuter R."/>
            <person name="Roth S."/>
            <person name="Savard J."/>
            <person name="Schinko J.B."/>
            <person name="Schmitt C."/>
            <person name="Schoppmeier M."/>
            <person name="Schroder R."/>
            <person name="Shippy T.D."/>
            <person name="Simonnet F."/>
            <person name="Marques-Souza H."/>
            <person name="Tautz D."/>
            <person name="Tomoyasu Y."/>
            <person name="Trauner J."/>
            <person name="Van der Zee M."/>
            <person name="Vervoort M."/>
            <person name="Wittkopp N."/>
            <person name="Wimmer E.A."/>
            <person name="Yang X."/>
            <person name="Jones A.K."/>
            <person name="Sattelle D.B."/>
            <person name="Ebert P.R."/>
            <person name="Nelson D."/>
            <person name="Scott J.G."/>
            <person name="Beeman R.W."/>
            <person name="Muthukrishnan S."/>
            <person name="Kramer K.J."/>
            <person name="Arakane Y."/>
            <person name="Beeman R.W."/>
            <person name="Zhu Q."/>
            <person name="Hogenkamp D."/>
            <person name="Dixit R."/>
            <person name="Oppert B."/>
            <person name="Jiang H."/>
            <person name="Zou Z."/>
            <person name="Marshall J."/>
            <person name="Elpidina E."/>
            <person name="Vinokurov K."/>
            <person name="Oppert C."/>
            <person name="Zou Z."/>
            <person name="Evans J."/>
            <person name="Lu Z."/>
            <person name="Zhao P."/>
            <person name="Sumathipala N."/>
            <person name="Altincicek B."/>
            <person name="Vilcinskas A."/>
            <person name="Williams M."/>
            <person name="Hultmark D."/>
            <person name="Hetru C."/>
            <person name="Jiang H."/>
            <person name="Grimmelikhuijzen C.J."/>
            <person name="Hauser F."/>
            <person name="Cazzamali G."/>
            <person name="Williamson M."/>
            <person name="Park Y."/>
            <person name="Li B."/>
            <person name="Tanaka Y."/>
            <person name="Predel R."/>
            <person name="Neupert S."/>
            <person name="Schachtner J."/>
            <person name="Verleyen P."/>
            <person name="Raible F."/>
            <person name="Bork P."/>
            <person name="Friedrich M."/>
            <person name="Walden K.K."/>
            <person name="Robertson H.M."/>
            <person name="Angeli S."/>
            <person name="Foret S."/>
            <person name="Bucher G."/>
            <person name="Schuetz S."/>
            <person name="Maleszka R."/>
            <person name="Wimmer E.A."/>
            <person name="Beeman R.W."/>
            <person name="Lorenzen M."/>
            <person name="Tomoyasu Y."/>
            <person name="Miller S.C."/>
            <person name="Grossmann D."/>
            <person name="Bucher G."/>
        </authorList>
    </citation>
    <scope>NUCLEOTIDE SEQUENCE [LARGE SCALE GENOMIC DNA]</scope>
    <source>
        <strain evidence="10 11">Georgia GA2</strain>
    </source>
</reference>
<dbReference type="HOGENOM" id="CLU_584411_0_0_1"/>
<dbReference type="InterPro" id="IPR013087">
    <property type="entry name" value="Znf_C2H2_type"/>
</dbReference>
<evidence type="ECO:0000313" key="11">
    <source>
        <dbReference type="Proteomes" id="UP000007266"/>
    </source>
</evidence>
<organism evidence="10 11">
    <name type="scientific">Tribolium castaneum</name>
    <name type="common">Red flour beetle</name>
    <dbReference type="NCBI Taxonomy" id="7070"/>
    <lineage>
        <taxon>Eukaryota</taxon>
        <taxon>Metazoa</taxon>
        <taxon>Ecdysozoa</taxon>
        <taxon>Arthropoda</taxon>
        <taxon>Hexapoda</taxon>
        <taxon>Insecta</taxon>
        <taxon>Pterygota</taxon>
        <taxon>Neoptera</taxon>
        <taxon>Endopterygota</taxon>
        <taxon>Coleoptera</taxon>
        <taxon>Polyphaga</taxon>
        <taxon>Cucujiformia</taxon>
        <taxon>Tenebrionidae</taxon>
        <taxon>Tenebrionidae incertae sedis</taxon>
        <taxon>Tribolium</taxon>
    </lineage>
</organism>
<evidence type="ECO:0000256" key="6">
    <source>
        <dbReference type="ARBA" id="ARBA00023242"/>
    </source>
</evidence>
<keyword evidence="3" id="KW-0677">Repeat</keyword>
<evidence type="ECO:0000313" key="10">
    <source>
        <dbReference type="EMBL" id="EFA01754.2"/>
    </source>
</evidence>
<dbReference type="InterPro" id="IPR036236">
    <property type="entry name" value="Znf_C2H2_sf"/>
</dbReference>
<keyword evidence="5" id="KW-0862">Zinc</keyword>
<protein>
    <recommendedName>
        <fullName evidence="9">C2H2-type domain-containing protein</fullName>
    </recommendedName>
</protein>
<gene>
    <name evidence="10" type="primary">AUGUSTUS-3.0.2_07352</name>
    <name evidence="10" type="ORF">TcasGA2_TC007352</name>
</gene>
<dbReference type="Gene3D" id="3.30.160.60">
    <property type="entry name" value="Classic Zinc Finger"/>
    <property type="match status" value="2"/>
</dbReference>
<dbReference type="EMBL" id="KQ971338">
    <property type="protein sequence ID" value="EFA01754.2"/>
    <property type="molecule type" value="Genomic_DNA"/>
</dbReference>
<keyword evidence="11" id="KW-1185">Reference proteome</keyword>
<evidence type="ECO:0000256" key="2">
    <source>
        <dbReference type="ARBA" id="ARBA00022723"/>
    </source>
</evidence>
<dbReference type="eggNOG" id="KOG1721">
    <property type="taxonomic scope" value="Eukaryota"/>
</dbReference>
<evidence type="ECO:0000256" key="8">
    <source>
        <dbReference type="SAM" id="MobiDB-lite"/>
    </source>
</evidence>
<evidence type="ECO:0000256" key="1">
    <source>
        <dbReference type="ARBA" id="ARBA00004123"/>
    </source>
</evidence>
<accession>D2A030</accession>
<feature type="region of interest" description="Disordered" evidence="8">
    <location>
        <begin position="163"/>
        <end position="186"/>
    </location>
</feature>
<proteinExistence type="predicted"/>
<dbReference type="PANTHER" id="PTHR23226:SF416">
    <property type="entry name" value="FI01424P"/>
    <property type="match status" value="1"/>
</dbReference>
<dbReference type="PROSITE" id="PS00028">
    <property type="entry name" value="ZINC_FINGER_C2H2_1"/>
    <property type="match status" value="3"/>
</dbReference>
<dbReference type="GO" id="GO:0005634">
    <property type="term" value="C:nucleus"/>
    <property type="evidence" value="ECO:0007669"/>
    <property type="project" value="UniProtKB-SubCell"/>
</dbReference>
<dbReference type="AlphaFoldDB" id="D2A030"/>
<keyword evidence="2" id="KW-0479">Metal-binding</keyword>
<evidence type="ECO:0000256" key="3">
    <source>
        <dbReference type="ARBA" id="ARBA00022737"/>
    </source>
</evidence>
<evidence type="ECO:0000259" key="9">
    <source>
        <dbReference type="PROSITE" id="PS50157"/>
    </source>
</evidence>
<feature type="compositionally biased region" description="Basic and acidic residues" evidence="8">
    <location>
        <begin position="360"/>
        <end position="378"/>
    </location>
</feature>
<comment type="subcellular location">
    <subcellularLocation>
        <location evidence="1">Nucleus</location>
    </subcellularLocation>
</comment>
<dbReference type="PANTHER" id="PTHR23226">
    <property type="entry name" value="ZINC FINGER AND SCAN DOMAIN-CONTAINING"/>
    <property type="match status" value="1"/>
</dbReference>
<evidence type="ECO:0000256" key="7">
    <source>
        <dbReference type="PROSITE-ProRule" id="PRU00042"/>
    </source>
</evidence>
<feature type="domain" description="C2H2-type" evidence="9">
    <location>
        <begin position="274"/>
        <end position="301"/>
    </location>
</feature>
<sequence>MKKTCLFCRNTRIFDIHKDFGNNSHTAKNDMLEFFGHQIESFLRPDDAICNTCMNIMDNVAKLKRRLLPLIFRSEPSNMEEDSKPLNFGKKWDIFASMNFDDENDPFLNSRSPTPSSLLTCKRIDIYESPLEMKIAEIERYRSLSRTSARSAADSEIVKAFTKKRGRRRKRGHNWSKRKNGRYSRTDAVTRRSVMSVYSTRSAVASRPVSSLSNISTDSYESFYPPGMQPSTSAPAQEKKRLHECCMEGCTFICKDIDFMVQHKMTRHKQLALFRCNYCGKKYTSDADLEIHKRTHAEQYSCVICHKEFYFDRDLVQHWQEEHVKKSVPCPSCGKRFVDQNICNKHQKNVHTRNIPSRTDYNKENKNKEKEQSNSPNRDFEVRMLVQSSCSIPEILNAKEKSLQVSCSTTAMKLQETSIEHKYKFTGVPILTGFKV</sequence>
<dbReference type="SUPFAM" id="SSF57667">
    <property type="entry name" value="beta-beta-alpha zinc fingers"/>
    <property type="match status" value="1"/>
</dbReference>
<name>D2A030_TRICA</name>